<gene>
    <name evidence="1" type="ORF">JCM19240_2317</name>
</gene>
<evidence type="ECO:0000313" key="1">
    <source>
        <dbReference type="EMBL" id="GAL33621.1"/>
    </source>
</evidence>
<reference evidence="1 2" key="2">
    <citation type="submission" date="2014-09" db="EMBL/GenBank/DDBJ databases">
        <authorList>
            <consortium name="NBRP consortium"/>
            <person name="Sawabe T."/>
            <person name="Meirelles P."/>
            <person name="Nakanishi M."/>
            <person name="Sayaka M."/>
            <person name="Hattori M."/>
            <person name="Ohkuma M."/>
        </authorList>
    </citation>
    <scope>NUCLEOTIDE SEQUENCE [LARGE SCALE GENOMIC DNA]</scope>
    <source>
        <strain evidence="1 2">JCM 19240</strain>
    </source>
</reference>
<name>A0A090T109_9VIBR</name>
<comment type="caution">
    <text evidence="1">The sequence shown here is derived from an EMBL/GenBank/DDBJ whole genome shotgun (WGS) entry which is preliminary data.</text>
</comment>
<organism evidence="1 2">
    <name type="scientific">Vibrio maritimus</name>
    <dbReference type="NCBI Taxonomy" id="990268"/>
    <lineage>
        <taxon>Bacteria</taxon>
        <taxon>Pseudomonadati</taxon>
        <taxon>Pseudomonadota</taxon>
        <taxon>Gammaproteobacteria</taxon>
        <taxon>Vibrionales</taxon>
        <taxon>Vibrionaceae</taxon>
        <taxon>Vibrio</taxon>
    </lineage>
</organism>
<dbReference type="EMBL" id="BBMT01000003">
    <property type="protein sequence ID" value="GAL33621.1"/>
    <property type="molecule type" value="Genomic_DNA"/>
</dbReference>
<protein>
    <submittedName>
        <fullName evidence="1">Uncharacterized protein</fullName>
    </submittedName>
</protein>
<dbReference type="AlphaFoldDB" id="A0A090T109"/>
<keyword evidence="2" id="KW-1185">Reference proteome</keyword>
<reference evidence="1 2" key="1">
    <citation type="submission" date="2014-09" db="EMBL/GenBank/DDBJ databases">
        <title>Vibrio maritimus JCM 19240. (C210) whole genome shotgun sequence.</title>
        <authorList>
            <person name="Sawabe T."/>
            <person name="Meirelles P."/>
            <person name="Nakanishi M."/>
            <person name="Sayaka M."/>
            <person name="Hattori M."/>
            <person name="Ohkuma M."/>
        </authorList>
    </citation>
    <scope>NUCLEOTIDE SEQUENCE [LARGE SCALE GENOMIC DNA]</scope>
    <source>
        <strain evidence="1 2">JCM 19240</strain>
    </source>
</reference>
<proteinExistence type="predicted"/>
<accession>A0A090T109</accession>
<evidence type="ECO:0000313" key="2">
    <source>
        <dbReference type="Proteomes" id="UP000029224"/>
    </source>
</evidence>
<dbReference type="Proteomes" id="UP000029224">
    <property type="component" value="Unassembled WGS sequence"/>
</dbReference>
<sequence>MYVANRLVIPNLKQSDLPRFATGEIKLDTLTKEYISKNLEFQYIVVESSEEAYRLESKARSGVTFGQSPLLNPL</sequence>